<dbReference type="RefSeq" id="WP_267766383.1">
    <property type="nucleotide sequence ID" value="NZ_JAPNKE010000002.1"/>
</dbReference>
<dbReference type="PANTHER" id="PTHR43877:SF2">
    <property type="entry name" value="AMINOALKYLPHOSPHONATE N-ACETYLTRANSFERASE-RELATED"/>
    <property type="match status" value="1"/>
</dbReference>
<keyword evidence="2" id="KW-0012">Acyltransferase</keyword>
<keyword evidence="5" id="KW-1185">Reference proteome</keyword>
<keyword evidence="1" id="KW-0808">Transferase</keyword>
<dbReference type="SUPFAM" id="SSF55729">
    <property type="entry name" value="Acyl-CoA N-acyltransferases (Nat)"/>
    <property type="match status" value="1"/>
</dbReference>
<proteinExistence type="predicted"/>
<gene>
    <name evidence="4" type="ORF">OV079_04200</name>
</gene>
<dbReference type="Gene3D" id="3.40.630.30">
    <property type="match status" value="1"/>
</dbReference>
<dbReference type="CDD" id="cd04301">
    <property type="entry name" value="NAT_SF"/>
    <property type="match status" value="1"/>
</dbReference>
<protein>
    <submittedName>
        <fullName evidence="4">GNAT family N-acetyltransferase</fullName>
    </submittedName>
</protein>
<dbReference type="Proteomes" id="UP001150924">
    <property type="component" value="Unassembled WGS sequence"/>
</dbReference>
<dbReference type="InterPro" id="IPR000182">
    <property type="entry name" value="GNAT_dom"/>
</dbReference>
<name>A0A9X3EIP9_9BACT</name>
<evidence type="ECO:0000256" key="1">
    <source>
        <dbReference type="ARBA" id="ARBA00022679"/>
    </source>
</evidence>
<organism evidence="4 5">
    <name type="scientific">Nannocystis pusilla</name>
    <dbReference type="NCBI Taxonomy" id="889268"/>
    <lineage>
        <taxon>Bacteria</taxon>
        <taxon>Pseudomonadati</taxon>
        <taxon>Myxococcota</taxon>
        <taxon>Polyangia</taxon>
        <taxon>Nannocystales</taxon>
        <taxon>Nannocystaceae</taxon>
        <taxon>Nannocystis</taxon>
    </lineage>
</organism>
<dbReference type="Pfam" id="PF00583">
    <property type="entry name" value="Acetyltransf_1"/>
    <property type="match status" value="1"/>
</dbReference>
<dbReference type="InterPro" id="IPR050832">
    <property type="entry name" value="Bact_Acetyltransf"/>
</dbReference>
<sequence>MLVLSPATAHDLAALQVIERSATDLYYEAGFSRLAIRPRGDDDMRALLGQTTILLARDGDDAIGYVSYYPRGPYMHLEEIAVRRDRQRRGSGRQLADQVLAAARADPQCSHLSLVAFCRAPWALRLYDRLGFRPLVALPGPLPHAELLNELLPEAAADEPRQVMVMPIAS</sequence>
<accession>A0A9X3EIP9</accession>
<dbReference type="PROSITE" id="PS51186">
    <property type="entry name" value="GNAT"/>
    <property type="match status" value="1"/>
</dbReference>
<reference evidence="4" key="1">
    <citation type="submission" date="2022-11" db="EMBL/GenBank/DDBJ databases">
        <title>Minimal conservation of predation-associated metabolite biosynthetic gene clusters underscores biosynthetic potential of Myxococcota including descriptions for ten novel species: Archangium lansinium sp. nov., Myxococcus landrumus sp. nov., Nannocystis bai.</title>
        <authorList>
            <person name="Ahearne A."/>
            <person name="Stevens C."/>
            <person name="Phillips K."/>
        </authorList>
    </citation>
    <scope>NUCLEOTIDE SEQUENCE</scope>
    <source>
        <strain evidence="4">Na p29</strain>
    </source>
</reference>
<dbReference type="PANTHER" id="PTHR43877">
    <property type="entry name" value="AMINOALKYLPHOSPHONATE N-ACETYLTRANSFERASE-RELATED-RELATED"/>
    <property type="match status" value="1"/>
</dbReference>
<comment type="caution">
    <text evidence="4">The sequence shown here is derived from an EMBL/GenBank/DDBJ whole genome shotgun (WGS) entry which is preliminary data.</text>
</comment>
<dbReference type="InterPro" id="IPR016181">
    <property type="entry name" value="Acyl_CoA_acyltransferase"/>
</dbReference>
<feature type="domain" description="N-acetyltransferase" evidence="3">
    <location>
        <begin position="2"/>
        <end position="154"/>
    </location>
</feature>
<evidence type="ECO:0000313" key="4">
    <source>
        <dbReference type="EMBL" id="MCY1004787.1"/>
    </source>
</evidence>
<dbReference type="GO" id="GO:0016747">
    <property type="term" value="F:acyltransferase activity, transferring groups other than amino-acyl groups"/>
    <property type="evidence" value="ECO:0007669"/>
    <property type="project" value="InterPro"/>
</dbReference>
<dbReference type="AlphaFoldDB" id="A0A9X3EIP9"/>
<dbReference type="EMBL" id="JAPNKE010000002">
    <property type="protein sequence ID" value="MCY1004787.1"/>
    <property type="molecule type" value="Genomic_DNA"/>
</dbReference>
<evidence type="ECO:0000259" key="3">
    <source>
        <dbReference type="PROSITE" id="PS51186"/>
    </source>
</evidence>
<evidence type="ECO:0000256" key="2">
    <source>
        <dbReference type="ARBA" id="ARBA00023315"/>
    </source>
</evidence>
<evidence type="ECO:0000313" key="5">
    <source>
        <dbReference type="Proteomes" id="UP001150924"/>
    </source>
</evidence>